<evidence type="ECO:0000313" key="3">
    <source>
        <dbReference type="Proteomes" id="UP000289775"/>
    </source>
</evidence>
<keyword evidence="1" id="KW-0732">Signal</keyword>
<proteinExistence type="predicted"/>
<dbReference type="OrthoDB" id="1189624at2"/>
<dbReference type="EMBL" id="JUIW01000011">
    <property type="protein sequence ID" value="RYJ41372.1"/>
    <property type="molecule type" value="Genomic_DNA"/>
</dbReference>
<comment type="caution">
    <text evidence="2">The sequence shown here is derived from an EMBL/GenBank/DDBJ whole genome shotgun (WGS) entry which is preliminary data.</text>
</comment>
<sequence>MKRFALIFLFSFLLSPKSFSQVCGGGILTFNIYTLNGEDIKEFDYEIFPVSRELLQKNYYDKLTIKTYKDCPEYSLFKDVQKSGSIIGKIFVDQIIDNNDPKLNAKLQKLLDTSAIAQKGTIKSTLLFTTRENESFPIVLKISNGERVVYILGNYFGNCDREASLVWGDKVLKLE</sequence>
<protein>
    <recommendedName>
        <fullName evidence="4">Lipoprotein</fullName>
    </recommendedName>
</protein>
<name>A0A444W6J8_9FLAO</name>
<evidence type="ECO:0008006" key="4">
    <source>
        <dbReference type="Google" id="ProtNLM"/>
    </source>
</evidence>
<dbReference type="AlphaFoldDB" id="A0A444W6J8"/>
<accession>A0A444W6J8</accession>
<dbReference type="RefSeq" id="WP_129752192.1">
    <property type="nucleotide sequence ID" value="NZ_JUIW01000011.1"/>
</dbReference>
<feature type="chain" id="PRO_5019389682" description="Lipoprotein" evidence="1">
    <location>
        <begin position="21"/>
        <end position="175"/>
    </location>
</feature>
<dbReference type="Proteomes" id="UP000289775">
    <property type="component" value="Unassembled WGS sequence"/>
</dbReference>
<reference evidence="2 3" key="1">
    <citation type="submission" date="2014-12" db="EMBL/GenBank/DDBJ databases">
        <title>Genome sequence of Flavobacterium beibuense RSKm HC5.</title>
        <authorList>
            <person name="Kim J.F."/>
            <person name="Song J.Y."/>
            <person name="Kwak M.-J."/>
            <person name="Lee S.-W."/>
        </authorList>
    </citation>
    <scope>NUCLEOTIDE SEQUENCE [LARGE SCALE GENOMIC DNA]</scope>
    <source>
        <strain evidence="2 3">RSKm HC5</strain>
    </source>
</reference>
<keyword evidence="3" id="KW-1185">Reference proteome</keyword>
<evidence type="ECO:0000256" key="1">
    <source>
        <dbReference type="SAM" id="SignalP"/>
    </source>
</evidence>
<evidence type="ECO:0000313" key="2">
    <source>
        <dbReference type="EMBL" id="RYJ41372.1"/>
    </source>
</evidence>
<gene>
    <name evidence="2" type="ORF">NU09_3115</name>
</gene>
<organism evidence="2 3">
    <name type="scientific">Flavobacterium beibuense</name>
    <dbReference type="NCBI Taxonomy" id="657326"/>
    <lineage>
        <taxon>Bacteria</taxon>
        <taxon>Pseudomonadati</taxon>
        <taxon>Bacteroidota</taxon>
        <taxon>Flavobacteriia</taxon>
        <taxon>Flavobacteriales</taxon>
        <taxon>Flavobacteriaceae</taxon>
        <taxon>Flavobacterium</taxon>
    </lineage>
</organism>
<feature type="signal peptide" evidence="1">
    <location>
        <begin position="1"/>
        <end position="20"/>
    </location>
</feature>